<dbReference type="GeneID" id="110350137"/>
<keyword evidence="6" id="KW-1185">Reference proteome</keyword>
<dbReference type="SUPFAM" id="SSF50814">
    <property type="entry name" value="Lipocalins"/>
    <property type="match status" value="1"/>
</dbReference>
<dbReference type="Proteomes" id="UP000694906">
    <property type="component" value="Unplaced"/>
</dbReference>
<evidence type="ECO:0000313" key="7">
    <source>
        <dbReference type="RefSeq" id="XP_021117320.1"/>
    </source>
</evidence>
<dbReference type="PANTHER" id="PTHR11430:SF124">
    <property type="entry name" value="LIPOCALIN 1-LIKE PROTEIN 1-RELATED"/>
    <property type="match status" value="1"/>
</dbReference>
<dbReference type="GO" id="GO:0005615">
    <property type="term" value="C:extracellular space"/>
    <property type="evidence" value="ECO:0007669"/>
    <property type="project" value="TreeGrafter"/>
</dbReference>
<feature type="chain" id="PRO_5043365856" evidence="4">
    <location>
        <begin position="20"/>
        <end position="195"/>
    </location>
</feature>
<dbReference type="InterPro" id="IPR002345">
    <property type="entry name" value="Lipocalin"/>
</dbReference>
<dbReference type="Gene3D" id="2.40.128.20">
    <property type="match status" value="1"/>
</dbReference>
<evidence type="ECO:0000256" key="3">
    <source>
        <dbReference type="ARBA" id="ARBA00022525"/>
    </source>
</evidence>
<evidence type="ECO:0000256" key="2">
    <source>
        <dbReference type="ARBA" id="ARBA00006889"/>
    </source>
</evidence>
<comment type="similarity">
    <text evidence="2">Belongs to the calycin superfamily. Lipocalin family.</text>
</comment>
<evidence type="ECO:0000256" key="4">
    <source>
        <dbReference type="SAM" id="SignalP"/>
    </source>
</evidence>
<dbReference type="InterPro" id="IPR000566">
    <property type="entry name" value="Lipocln_cytosolic_FA-bd_dom"/>
</dbReference>
<accession>A0AAX6T8S4</accession>
<evidence type="ECO:0000256" key="1">
    <source>
        <dbReference type="ARBA" id="ARBA00004613"/>
    </source>
</evidence>
<organism evidence="6 7">
    <name type="scientific">Heterocephalus glaber</name>
    <name type="common">Naked mole rat</name>
    <dbReference type="NCBI Taxonomy" id="10181"/>
    <lineage>
        <taxon>Eukaryota</taxon>
        <taxon>Metazoa</taxon>
        <taxon>Chordata</taxon>
        <taxon>Craniata</taxon>
        <taxon>Vertebrata</taxon>
        <taxon>Euteleostomi</taxon>
        <taxon>Mammalia</taxon>
        <taxon>Eutheria</taxon>
        <taxon>Euarchontoglires</taxon>
        <taxon>Glires</taxon>
        <taxon>Rodentia</taxon>
        <taxon>Hystricomorpha</taxon>
        <taxon>Bathyergidae</taxon>
        <taxon>Heterocephalus</taxon>
    </lineage>
</organism>
<proteinExistence type="inferred from homology"/>
<dbReference type="PANTHER" id="PTHR11430">
    <property type="entry name" value="LIPOCALIN"/>
    <property type="match status" value="1"/>
</dbReference>
<gene>
    <name evidence="7" type="primary">LOC110350137</name>
</gene>
<feature type="domain" description="Lipocalin/cytosolic fatty-acid binding" evidence="5">
    <location>
        <begin position="33"/>
        <end position="167"/>
    </location>
</feature>
<sequence>MQLLLLAVGPALLFTVPAAEDLVIPSSLDTLLGTWYILRWVGTIPIPRQKRREPLLPFSFVQNYNGKLEFRMYIRKPSGCHLFKLPFTEEADPGSFLTWWRHLIHIWLLTPRTYGVAFFSDKINNQWITMVMLFGRTLDDHPMALELFESLLEEKGLNTREIVVPPHVGEEGRVLRPLFPPHFLHRAVLWAFLLL</sequence>
<dbReference type="AlphaFoldDB" id="A0AAX6T8S4"/>
<name>A0AAX6T8S4_HETGA</name>
<protein>
    <submittedName>
        <fullName evidence="7">Lipocalin-1-like isoform X1</fullName>
    </submittedName>
</protein>
<comment type="subcellular location">
    <subcellularLocation>
        <location evidence="1">Secreted</location>
    </subcellularLocation>
</comment>
<feature type="signal peptide" evidence="4">
    <location>
        <begin position="1"/>
        <end position="19"/>
    </location>
</feature>
<keyword evidence="3" id="KW-0964">Secreted</keyword>
<keyword evidence="4" id="KW-0732">Signal</keyword>
<dbReference type="GO" id="GO:0036094">
    <property type="term" value="F:small molecule binding"/>
    <property type="evidence" value="ECO:0007669"/>
    <property type="project" value="InterPro"/>
</dbReference>
<evidence type="ECO:0000313" key="6">
    <source>
        <dbReference type="Proteomes" id="UP000694906"/>
    </source>
</evidence>
<dbReference type="RefSeq" id="XP_021117320.1">
    <property type="nucleotide sequence ID" value="XM_021261661.1"/>
</dbReference>
<reference evidence="7" key="1">
    <citation type="submission" date="2025-08" db="UniProtKB">
        <authorList>
            <consortium name="RefSeq"/>
        </authorList>
    </citation>
    <scope>IDENTIFICATION</scope>
</reference>
<evidence type="ECO:0000259" key="5">
    <source>
        <dbReference type="Pfam" id="PF00061"/>
    </source>
</evidence>
<dbReference type="InterPro" id="IPR012674">
    <property type="entry name" value="Calycin"/>
</dbReference>
<dbReference type="Pfam" id="PF00061">
    <property type="entry name" value="Lipocalin"/>
    <property type="match status" value="1"/>
</dbReference>